<feature type="transmembrane region" description="Helical" evidence="4">
    <location>
        <begin position="212"/>
        <end position="233"/>
    </location>
</feature>
<keyword evidence="3 4" id="KW-0472">Membrane</keyword>
<evidence type="ECO:0000259" key="5">
    <source>
        <dbReference type="PROSITE" id="PS50850"/>
    </source>
</evidence>
<evidence type="ECO:0000256" key="4">
    <source>
        <dbReference type="SAM" id="Phobius"/>
    </source>
</evidence>
<evidence type="ECO:0000256" key="3">
    <source>
        <dbReference type="ARBA" id="ARBA00023136"/>
    </source>
</evidence>
<feature type="transmembrane region" description="Helical" evidence="4">
    <location>
        <begin position="363"/>
        <end position="386"/>
    </location>
</feature>
<dbReference type="Gene3D" id="1.20.1250.20">
    <property type="entry name" value="MFS general substrate transporter like domains"/>
    <property type="match status" value="2"/>
</dbReference>
<dbReference type="InterPro" id="IPR011701">
    <property type="entry name" value="MFS"/>
</dbReference>
<evidence type="ECO:0000313" key="6">
    <source>
        <dbReference type="EMBL" id="MBO1075913.1"/>
    </source>
</evidence>
<feature type="transmembrane region" description="Helical" evidence="4">
    <location>
        <begin position="163"/>
        <end position="182"/>
    </location>
</feature>
<keyword evidence="2 4" id="KW-1133">Transmembrane helix</keyword>
<keyword evidence="7" id="KW-1185">Reference proteome</keyword>
<sequence length="399" mass="41208">MASRRSERALDWLNFFVADVQTGFGPFVAVYLTAQAWTEVQIGFVLSIGTATAMLAQVPAGMLVDATPRKRLAALVALASIAVSALLLAAWPEWLPVIASEVLHGVASCVLAPAVAAISLALVGRARLGERLGRNARYASIGNGVAAAAMGSVGAWLSGASVFWLTAALTVPSLIALMMIRAEDLHPPPVIRDPKTAAPRDSIWLLLRNRGVLVFALCCLLFTLSNAAMLPLVGAEITRLGGEQANLVIAACIVVPQLVVAALSPWVGRLAESRGRRIVLLLGFSALPLRGALLAVVSDPIGLAAVQALDGISAAVMGVLLPLLAADLTRGTNRFNLCMGLFGLAVGIGGTISTSLAGAVSTWFGPAAAFGMLAGCGLLAIPLLLFAMPETREKENGAA</sequence>
<feature type="transmembrane region" description="Helical" evidence="4">
    <location>
        <begin position="337"/>
        <end position="357"/>
    </location>
</feature>
<proteinExistence type="predicted"/>
<comment type="caution">
    <text evidence="6">The sequence shown here is derived from an EMBL/GenBank/DDBJ whole genome shotgun (WGS) entry which is preliminary data.</text>
</comment>
<evidence type="ECO:0000256" key="2">
    <source>
        <dbReference type="ARBA" id="ARBA00022989"/>
    </source>
</evidence>
<dbReference type="EMBL" id="JACTNF010000015">
    <property type="protein sequence ID" value="MBO1075913.1"/>
    <property type="molecule type" value="Genomic_DNA"/>
</dbReference>
<feature type="transmembrane region" description="Helical" evidence="4">
    <location>
        <begin position="12"/>
        <end position="34"/>
    </location>
</feature>
<dbReference type="PROSITE" id="PS50850">
    <property type="entry name" value="MFS"/>
    <property type="match status" value="1"/>
</dbReference>
<feature type="domain" description="Major facilitator superfamily (MFS) profile" evidence="5">
    <location>
        <begin position="211"/>
        <end position="399"/>
    </location>
</feature>
<feature type="transmembrane region" description="Helical" evidence="4">
    <location>
        <begin position="40"/>
        <end position="60"/>
    </location>
</feature>
<reference evidence="6 7" key="1">
    <citation type="submission" date="2020-09" db="EMBL/GenBank/DDBJ databases">
        <title>Roseomonas.</title>
        <authorList>
            <person name="Zhu W."/>
        </authorList>
    </citation>
    <scope>NUCLEOTIDE SEQUENCE [LARGE SCALE GENOMIC DNA]</scope>
    <source>
        <strain evidence="6 7">1311</strain>
    </source>
</reference>
<feature type="transmembrane region" description="Helical" evidence="4">
    <location>
        <begin position="136"/>
        <end position="157"/>
    </location>
</feature>
<dbReference type="Pfam" id="PF07690">
    <property type="entry name" value="MFS_1"/>
    <property type="match status" value="1"/>
</dbReference>
<dbReference type="InterPro" id="IPR020846">
    <property type="entry name" value="MFS_dom"/>
</dbReference>
<dbReference type="InterPro" id="IPR036259">
    <property type="entry name" value="MFS_trans_sf"/>
</dbReference>
<keyword evidence="1 4" id="KW-0812">Transmembrane</keyword>
<dbReference type="SUPFAM" id="SSF103473">
    <property type="entry name" value="MFS general substrate transporter"/>
    <property type="match status" value="1"/>
</dbReference>
<dbReference type="PANTHER" id="PTHR23539">
    <property type="entry name" value="MFS TRANSPORTER"/>
    <property type="match status" value="1"/>
</dbReference>
<feature type="transmembrane region" description="Helical" evidence="4">
    <location>
        <begin position="72"/>
        <end position="91"/>
    </location>
</feature>
<feature type="transmembrane region" description="Helical" evidence="4">
    <location>
        <begin position="245"/>
        <end position="266"/>
    </location>
</feature>
<evidence type="ECO:0000313" key="7">
    <source>
        <dbReference type="Proteomes" id="UP001518990"/>
    </source>
</evidence>
<feature type="transmembrane region" description="Helical" evidence="4">
    <location>
        <begin position="303"/>
        <end position="325"/>
    </location>
</feature>
<dbReference type="RefSeq" id="WP_207448421.1">
    <property type="nucleotide sequence ID" value="NZ_CP061095.1"/>
</dbReference>
<accession>A0ABS3KEL0</accession>
<gene>
    <name evidence="6" type="ORF">IAI60_14945</name>
</gene>
<dbReference type="Proteomes" id="UP001518990">
    <property type="component" value="Unassembled WGS sequence"/>
</dbReference>
<feature type="transmembrane region" description="Helical" evidence="4">
    <location>
        <begin position="103"/>
        <end position="124"/>
    </location>
</feature>
<organism evidence="6 7">
    <name type="scientific">Roseomonas marmotae</name>
    <dbReference type="NCBI Taxonomy" id="2768161"/>
    <lineage>
        <taxon>Bacteria</taxon>
        <taxon>Pseudomonadati</taxon>
        <taxon>Pseudomonadota</taxon>
        <taxon>Alphaproteobacteria</taxon>
        <taxon>Acetobacterales</taxon>
        <taxon>Roseomonadaceae</taxon>
        <taxon>Roseomonas</taxon>
    </lineage>
</organism>
<feature type="transmembrane region" description="Helical" evidence="4">
    <location>
        <begin position="278"/>
        <end position="297"/>
    </location>
</feature>
<protein>
    <submittedName>
        <fullName evidence="6">MFS transporter</fullName>
    </submittedName>
</protein>
<name>A0ABS3KEL0_9PROT</name>
<evidence type="ECO:0000256" key="1">
    <source>
        <dbReference type="ARBA" id="ARBA00022692"/>
    </source>
</evidence>
<dbReference type="PANTHER" id="PTHR23539:SF1">
    <property type="entry name" value="MAJOR FACILITATOR SUPERFAMILY (MFS) PROFILE DOMAIN-CONTAINING PROTEIN"/>
    <property type="match status" value="1"/>
</dbReference>